<organism evidence="1 2">
    <name type="scientific">Pseudomonas iridis</name>
    <dbReference type="NCBI Taxonomy" id="2710587"/>
    <lineage>
        <taxon>Bacteria</taxon>
        <taxon>Pseudomonadati</taxon>
        <taxon>Pseudomonadota</taxon>
        <taxon>Gammaproteobacteria</taxon>
        <taxon>Pseudomonadales</taxon>
        <taxon>Pseudomonadaceae</taxon>
        <taxon>Pseudomonas</taxon>
    </lineage>
</organism>
<accession>A0ABW8DD31</accession>
<dbReference type="RefSeq" id="WP_401230184.1">
    <property type="nucleotide sequence ID" value="NZ_JBIUVY010000002.1"/>
</dbReference>
<evidence type="ECO:0008006" key="3">
    <source>
        <dbReference type="Google" id="ProtNLM"/>
    </source>
</evidence>
<comment type="caution">
    <text evidence="1">The sequence shown here is derived from an EMBL/GenBank/DDBJ whole genome shotgun (WGS) entry which is preliminary data.</text>
</comment>
<dbReference type="EMBL" id="JBIUVY010000002">
    <property type="protein sequence ID" value="MFJ2285134.1"/>
    <property type="molecule type" value="Genomic_DNA"/>
</dbReference>
<protein>
    <recommendedName>
        <fullName evidence="3">OsmC family peroxiredoxin</fullName>
    </recommendedName>
</protein>
<sequence length="128" mass="13758">MSLDLCLEADSALTISALKSALENAGAWEVEVAGIGLSAVFASGLRFSGGDVKDDSTIYAENTKGVDFPVALRCTIRIKGPEPEGESSMEDLDKIAQSISQSCSAFFLISFQFEETLYWRDATGLHRA</sequence>
<reference evidence="1 2" key="1">
    <citation type="submission" date="2024-10" db="EMBL/GenBank/DDBJ databases">
        <title>The Natural Products Discovery Center: Release of the First 8490 Sequenced Strains for Exploring Actinobacteria Biosynthetic Diversity.</title>
        <authorList>
            <person name="Kalkreuter E."/>
            <person name="Kautsar S.A."/>
            <person name="Yang D."/>
            <person name="Bader C.D."/>
            <person name="Teijaro C.N."/>
            <person name="Fluegel L."/>
            <person name="Davis C.M."/>
            <person name="Simpson J.R."/>
            <person name="Lauterbach L."/>
            <person name="Steele A.D."/>
            <person name="Gui C."/>
            <person name="Meng S."/>
            <person name="Li G."/>
            <person name="Viehrig K."/>
            <person name="Ye F."/>
            <person name="Su P."/>
            <person name="Kiefer A.F."/>
            <person name="Nichols A."/>
            <person name="Cepeda A.J."/>
            <person name="Yan W."/>
            <person name="Fan B."/>
            <person name="Jiang Y."/>
            <person name="Adhikari A."/>
            <person name="Zheng C.-J."/>
            <person name="Schuster L."/>
            <person name="Cowan T.M."/>
            <person name="Smanski M.J."/>
            <person name="Chevrette M.G."/>
            <person name="De Carvalho L.P.S."/>
            <person name="Shen B."/>
        </authorList>
    </citation>
    <scope>NUCLEOTIDE SEQUENCE [LARGE SCALE GENOMIC DNA]</scope>
    <source>
        <strain evidence="1 2">NPDC087689</strain>
    </source>
</reference>
<name>A0ABW8DD31_9PSED</name>
<keyword evidence="2" id="KW-1185">Reference proteome</keyword>
<dbReference type="Proteomes" id="UP001617296">
    <property type="component" value="Unassembled WGS sequence"/>
</dbReference>
<evidence type="ECO:0000313" key="2">
    <source>
        <dbReference type="Proteomes" id="UP001617296"/>
    </source>
</evidence>
<evidence type="ECO:0000313" key="1">
    <source>
        <dbReference type="EMBL" id="MFJ2285134.1"/>
    </source>
</evidence>
<gene>
    <name evidence="1" type="ORF">ACIOUF_02005</name>
</gene>
<proteinExistence type="predicted"/>